<evidence type="ECO:0000256" key="1">
    <source>
        <dbReference type="SAM" id="SignalP"/>
    </source>
</evidence>
<reference evidence="2 3" key="1">
    <citation type="journal article" date="2018" name="J. Allergy Clin. Immunol.">
        <title>High-quality assembly of Dermatophagoides pteronyssinus genome and transcriptome reveals a wide range of novel allergens.</title>
        <authorList>
            <person name="Liu X.Y."/>
            <person name="Yang K.Y."/>
            <person name="Wang M.Q."/>
            <person name="Kwok J.S."/>
            <person name="Zeng X."/>
            <person name="Yang Z."/>
            <person name="Xiao X.J."/>
            <person name="Lau C.P."/>
            <person name="Li Y."/>
            <person name="Huang Z.M."/>
            <person name="Ba J.G."/>
            <person name="Yim A.K."/>
            <person name="Ouyang C.Y."/>
            <person name="Ngai S.M."/>
            <person name="Chan T.F."/>
            <person name="Leung E.L."/>
            <person name="Liu L."/>
            <person name="Liu Z.G."/>
            <person name="Tsui S.K."/>
        </authorList>
    </citation>
    <scope>NUCLEOTIDE SEQUENCE [LARGE SCALE GENOMIC DNA]</scope>
    <source>
        <strain evidence="2">Derp</strain>
    </source>
</reference>
<proteinExistence type="predicted"/>
<sequence length="62" mass="7029">MNMTSAKTIFFFLLSSGFEWSSSSSISSDDKTNDDYRVNQIINAGQIACMECHRNQQESIDQ</sequence>
<evidence type="ECO:0000313" key="3">
    <source>
        <dbReference type="Proteomes" id="UP000887458"/>
    </source>
</evidence>
<keyword evidence="3" id="KW-1185">Reference proteome</keyword>
<reference evidence="2 3" key="2">
    <citation type="journal article" date="2022" name="Mol. Biol. Evol.">
        <title>Comparative Genomics Reveals Insights into the Divergent Evolution of Astigmatic Mites and Household Pest Adaptations.</title>
        <authorList>
            <person name="Xiong Q."/>
            <person name="Wan A.T."/>
            <person name="Liu X."/>
            <person name="Fung C.S."/>
            <person name="Xiao X."/>
            <person name="Malainual N."/>
            <person name="Hou J."/>
            <person name="Wang L."/>
            <person name="Wang M."/>
            <person name="Yang K.Y."/>
            <person name="Cui Y."/>
            <person name="Leung E.L."/>
            <person name="Nong W."/>
            <person name="Shin S.K."/>
            <person name="Au S.W."/>
            <person name="Jeong K.Y."/>
            <person name="Chew F.T."/>
            <person name="Hui J.H."/>
            <person name="Leung T.F."/>
            <person name="Tungtrongchitr A."/>
            <person name="Zhong N."/>
            <person name="Liu Z."/>
            <person name="Tsui S.K."/>
        </authorList>
    </citation>
    <scope>NUCLEOTIDE SEQUENCE [LARGE SCALE GENOMIC DNA]</scope>
    <source>
        <strain evidence="2">Derp</strain>
    </source>
</reference>
<protein>
    <submittedName>
        <fullName evidence="2">Uncharacterized protein</fullName>
    </submittedName>
</protein>
<evidence type="ECO:0000313" key="2">
    <source>
        <dbReference type="EMBL" id="KAH9422895.1"/>
    </source>
</evidence>
<feature type="chain" id="PRO_5046221861" evidence="1">
    <location>
        <begin position="24"/>
        <end position="62"/>
    </location>
</feature>
<comment type="caution">
    <text evidence="2">The sequence shown here is derived from an EMBL/GenBank/DDBJ whole genome shotgun (WGS) entry which is preliminary data.</text>
</comment>
<dbReference type="Proteomes" id="UP000887458">
    <property type="component" value="Unassembled WGS sequence"/>
</dbReference>
<name>A0ABQ8JKG4_DERPT</name>
<feature type="signal peptide" evidence="1">
    <location>
        <begin position="1"/>
        <end position="23"/>
    </location>
</feature>
<dbReference type="EMBL" id="NJHN03000035">
    <property type="protein sequence ID" value="KAH9422895.1"/>
    <property type="molecule type" value="Genomic_DNA"/>
</dbReference>
<gene>
    <name evidence="2" type="ORF">DERP_008158</name>
</gene>
<organism evidence="2 3">
    <name type="scientific">Dermatophagoides pteronyssinus</name>
    <name type="common">European house dust mite</name>
    <dbReference type="NCBI Taxonomy" id="6956"/>
    <lineage>
        <taxon>Eukaryota</taxon>
        <taxon>Metazoa</taxon>
        <taxon>Ecdysozoa</taxon>
        <taxon>Arthropoda</taxon>
        <taxon>Chelicerata</taxon>
        <taxon>Arachnida</taxon>
        <taxon>Acari</taxon>
        <taxon>Acariformes</taxon>
        <taxon>Sarcoptiformes</taxon>
        <taxon>Astigmata</taxon>
        <taxon>Psoroptidia</taxon>
        <taxon>Analgoidea</taxon>
        <taxon>Pyroglyphidae</taxon>
        <taxon>Dermatophagoidinae</taxon>
        <taxon>Dermatophagoides</taxon>
    </lineage>
</organism>
<keyword evidence="1" id="KW-0732">Signal</keyword>
<accession>A0ABQ8JKG4</accession>